<dbReference type="EMBL" id="ML145154">
    <property type="protein sequence ID" value="TBU56291.1"/>
    <property type="molecule type" value="Genomic_DNA"/>
</dbReference>
<sequence>MAPSDGGFSPLTAAWIATTSLTVNVLIGDAIVWWRACVLWRSRLMYCLGPAILIIGLALELLGATIQAKTESQVVSYIPDIMGAHPYGAIVTGLSLIINLLATSLIGIKAWRHRASLQGHFADNTGRQYVLKVLALLVETGVVYSATLIVSTVYLAVNQVSSRPGRAFSNGYEVFTFGCIVPMIAIYQMLIIFVIALDRSQLEHTIQQDDDSNVTLTQVTGAVSVTESTEWGSGYTVDRSTSRGWGKRP</sequence>
<organism evidence="2 3">
    <name type="scientific">Dichomitus squalens</name>
    <dbReference type="NCBI Taxonomy" id="114155"/>
    <lineage>
        <taxon>Eukaryota</taxon>
        <taxon>Fungi</taxon>
        <taxon>Dikarya</taxon>
        <taxon>Basidiomycota</taxon>
        <taxon>Agaricomycotina</taxon>
        <taxon>Agaricomycetes</taxon>
        <taxon>Polyporales</taxon>
        <taxon>Polyporaceae</taxon>
        <taxon>Dichomitus</taxon>
    </lineage>
</organism>
<feature type="transmembrane region" description="Helical" evidence="1">
    <location>
        <begin position="129"/>
        <end position="154"/>
    </location>
</feature>
<keyword evidence="1" id="KW-0472">Membrane</keyword>
<evidence type="ECO:0000313" key="2">
    <source>
        <dbReference type="EMBL" id="TBU56291.1"/>
    </source>
</evidence>
<name>A0A4Q9PPN5_9APHY</name>
<feature type="transmembrane region" description="Helical" evidence="1">
    <location>
        <begin position="12"/>
        <end position="34"/>
    </location>
</feature>
<keyword evidence="3" id="KW-1185">Reference proteome</keyword>
<evidence type="ECO:0000256" key="1">
    <source>
        <dbReference type="SAM" id="Phobius"/>
    </source>
</evidence>
<evidence type="ECO:0000313" key="3">
    <source>
        <dbReference type="Proteomes" id="UP000292082"/>
    </source>
</evidence>
<proteinExistence type="predicted"/>
<feature type="transmembrane region" description="Helical" evidence="1">
    <location>
        <begin position="86"/>
        <end position="108"/>
    </location>
</feature>
<dbReference type="Proteomes" id="UP000292082">
    <property type="component" value="Unassembled WGS sequence"/>
</dbReference>
<protein>
    <submittedName>
        <fullName evidence="2">Uncharacterized protein</fullName>
    </submittedName>
</protein>
<keyword evidence="1" id="KW-1133">Transmembrane helix</keyword>
<accession>A0A4Q9PPN5</accession>
<feature type="transmembrane region" description="Helical" evidence="1">
    <location>
        <begin position="46"/>
        <end position="66"/>
    </location>
</feature>
<gene>
    <name evidence="2" type="ORF">BD310DRAFT_823998</name>
</gene>
<dbReference type="AlphaFoldDB" id="A0A4Q9PPN5"/>
<reference evidence="2 3" key="1">
    <citation type="submission" date="2019-01" db="EMBL/GenBank/DDBJ databases">
        <title>Draft genome sequences of three monokaryotic isolates of the white-rot basidiomycete fungus Dichomitus squalens.</title>
        <authorList>
            <consortium name="DOE Joint Genome Institute"/>
            <person name="Lopez S.C."/>
            <person name="Andreopoulos B."/>
            <person name="Pangilinan J."/>
            <person name="Lipzen A."/>
            <person name="Riley R."/>
            <person name="Ahrendt S."/>
            <person name="Ng V."/>
            <person name="Barry K."/>
            <person name="Daum C."/>
            <person name="Grigoriev I.V."/>
            <person name="Hilden K.S."/>
            <person name="Makela M.R."/>
            <person name="de Vries R.P."/>
        </authorList>
    </citation>
    <scope>NUCLEOTIDE SEQUENCE [LARGE SCALE GENOMIC DNA]</scope>
    <source>
        <strain evidence="2 3">CBS 464.89</strain>
    </source>
</reference>
<feature type="transmembrane region" description="Helical" evidence="1">
    <location>
        <begin position="174"/>
        <end position="197"/>
    </location>
</feature>
<keyword evidence="1" id="KW-0812">Transmembrane</keyword>